<dbReference type="EMBL" id="LSMT01000230">
    <property type="protein sequence ID" value="PFX22744.1"/>
    <property type="molecule type" value="Genomic_DNA"/>
</dbReference>
<evidence type="ECO:0000256" key="3">
    <source>
        <dbReference type="ARBA" id="ARBA00022679"/>
    </source>
</evidence>
<evidence type="ECO:0000313" key="19">
    <source>
        <dbReference type="Proteomes" id="UP000225706"/>
    </source>
</evidence>
<comment type="subunit">
    <text evidence="14">Interacts with KPNB1.</text>
</comment>
<dbReference type="SUPFAM" id="SSF56399">
    <property type="entry name" value="ADP-ribosylation"/>
    <property type="match status" value="1"/>
</dbReference>
<keyword evidence="11" id="KW-0834">Unfolded protein response</keyword>
<reference evidence="19" key="1">
    <citation type="journal article" date="2017" name="bioRxiv">
        <title>Comparative analysis of the genomes of Stylophora pistillata and Acropora digitifera provides evidence for extensive differences between species of corals.</title>
        <authorList>
            <person name="Voolstra C.R."/>
            <person name="Li Y."/>
            <person name="Liew Y.J."/>
            <person name="Baumgarten S."/>
            <person name="Zoccola D."/>
            <person name="Flot J.-F."/>
            <person name="Tambutte S."/>
            <person name="Allemand D."/>
            <person name="Aranda M."/>
        </authorList>
    </citation>
    <scope>NUCLEOTIDE SEQUENCE [LARGE SCALE GENOMIC DNA]</scope>
</reference>
<evidence type="ECO:0000256" key="2">
    <source>
        <dbReference type="ARBA" id="ARBA00022676"/>
    </source>
</evidence>
<evidence type="ECO:0000256" key="10">
    <source>
        <dbReference type="ARBA" id="ARBA00023136"/>
    </source>
</evidence>
<dbReference type="OrthoDB" id="19501at2759"/>
<sequence length="334" mass="38399">MMAKMEREEAKERVLQRLESDLTSADLQWSLFIVALESYRHDSILRPFPSAYVEGDGDKNVQRLVQVCSIVPSFDKLLTETSKVYAQETWDILDWALDRTFSLRSVEKSVFLEIERKTGQASYCSTTPDFIFEVVYSETNTLSAMFDDMSQTRDVWYAYHGSRVDNFHSILNNGLHAHLNKTSFFGEGTYLSSDLTVCMNYSSFGSGWKNSTIGEKLSCVAVCEILDHPDVKCTIKSKTNDNRLHRSRARARNSEGGDVPERYYVVTNNHVVRVKYVLVYAEKKAPTRTQAHNWLICRYPLASIMVVYILVLICVGFSKTRQFQKFYSKYFKGS</sequence>
<evidence type="ECO:0000256" key="8">
    <source>
        <dbReference type="ARBA" id="ARBA00022989"/>
    </source>
</evidence>
<dbReference type="EC" id="2.4.2.-" evidence="15"/>
<dbReference type="GO" id="GO:0016779">
    <property type="term" value="F:nucleotidyltransferase activity"/>
    <property type="evidence" value="ECO:0007669"/>
    <property type="project" value="UniProtKB-KW"/>
</dbReference>
<dbReference type="STRING" id="50429.A0A2B4RWB3"/>
<feature type="transmembrane region" description="Helical" evidence="16">
    <location>
        <begin position="299"/>
        <end position="318"/>
    </location>
</feature>
<dbReference type="AlphaFoldDB" id="A0A2B4RWB3"/>
<keyword evidence="5" id="KW-0548">Nucleotidyltransferase</keyword>
<dbReference type="GO" id="GO:0005789">
    <property type="term" value="C:endoplasmic reticulum membrane"/>
    <property type="evidence" value="ECO:0007669"/>
    <property type="project" value="UniProtKB-SubCell"/>
</dbReference>
<evidence type="ECO:0000256" key="11">
    <source>
        <dbReference type="ARBA" id="ARBA00023230"/>
    </source>
</evidence>
<evidence type="ECO:0000256" key="6">
    <source>
        <dbReference type="ARBA" id="ARBA00022765"/>
    </source>
</evidence>
<dbReference type="InterPro" id="IPR051838">
    <property type="entry name" value="ARTD_PARP"/>
</dbReference>
<dbReference type="PANTHER" id="PTHR21328">
    <property type="entry name" value="POLY ADP-RIBOSE POLYMERASE FAMILY, MEMBER PARP"/>
    <property type="match status" value="1"/>
</dbReference>
<keyword evidence="19" id="KW-1185">Reference proteome</keyword>
<evidence type="ECO:0000256" key="4">
    <source>
        <dbReference type="ARBA" id="ARBA00022692"/>
    </source>
</evidence>
<keyword evidence="9 15" id="KW-0520">NAD</keyword>
<evidence type="ECO:0000256" key="12">
    <source>
        <dbReference type="ARBA" id="ARBA00024347"/>
    </source>
</evidence>
<protein>
    <recommendedName>
        <fullName evidence="15">Poly [ADP-ribose] polymerase</fullName>
        <shortName evidence="15">PARP</shortName>
        <ecNumber evidence="15">2.4.2.-</ecNumber>
    </recommendedName>
</protein>
<comment type="subcellular location">
    <subcellularLocation>
        <location evidence="1">Endoplasmic reticulum membrane</location>
        <topology evidence="1">Single-pass type IV membrane protein</topology>
    </subcellularLocation>
</comment>
<evidence type="ECO:0000256" key="5">
    <source>
        <dbReference type="ARBA" id="ARBA00022695"/>
    </source>
</evidence>
<comment type="similarity">
    <text evidence="12">Belongs to the ARTD/PARP family.</text>
</comment>
<dbReference type="Pfam" id="PF18084">
    <property type="entry name" value="ARTD15_N"/>
    <property type="match status" value="1"/>
</dbReference>
<dbReference type="FunFam" id="3.90.228.10:FF:000005">
    <property type="entry name" value="Poly [ADP-ribose] polymerase"/>
    <property type="match status" value="1"/>
</dbReference>
<evidence type="ECO:0000256" key="16">
    <source>
        <dbReference type="SAM" id="Phobius"/>
    </source>
</evidence>
<feature type="domain" description="PARP catalytic" evidence="17">
    <location>
        <begin position="79"/>
        <end position="289"/>
    </location>
</feature>
<dbReference type="InterPro" id="IPR012317">
    <property type="entry name" value="Poly(ADP-ribose)pol_cat_dom"/>
</dbReference>
<dbReference type="Pfam" id="PF00644">
    <property type="entry name" value="PARP"/>
    <property type="match status" value="1"/>
</dbReference>
<proteinExistence type="inferred from homology"/>
<dbReference type="Proteomes" id="UP000225706">
    <property type="component" value="Unassembled WGS sequence"/>
</dbReference>
<dbReference type="GO" id="GO:0003950">
    <property type="term" value="F:NAD+ poly-ADP-ribosyltransferase activity"/>
    <property type="evidence" value="ECO:0007669"/>
    <property type="project" value="UniProtKB-UniRule"/>
</dbReference>
<evidence type="ECO:0000256" key="1">
    <source>
        <dbReference type="ARBA" id="ARBA00004163"/>
    </source>
</evidence>
<evidence type="ECO:0000256" key="13">
    <source>
        <dbReference type="ARBA" id="ARBA00056446"/>
    </source>
</evidence>
<name>A0A2B4RWB3_STYPI</name>
<dbReference type="Gene3D" id="3.90.228.10">
    <property type="match status" value="1"/>
</dbReference>
<evidence type="ECO:0000313" key="18">
    <source>
        <dbReference type="EMBL" id="PFX22744.1"/>
    </source>
</evidence>
<keyword evidence="2 15" id="KW-0328">Glycosyltransferase</keyword>
<dbReference type="PROSITE" id="PS51059">
    <property type="entry name" value="PARP_CATALYTIC"/>
    <property type="match status" value="1"/>
</dbReference>
<evidence type="ECO:0000256" key="9">
    <source>
        <dbReference type="ARBA" id="ARBA00023027"/>
    </source>
</evidence>
<keyword evidence="6" id="KW-0013">ADP-ribosylation</keyword>
<keyword evidence="4 16" id="KW-0812">Transmembrane</keyword>
<evidence type="ECO:0000259" key="17">
    <source>
        <dbReference type="PROSITE" id="PS51059"/>
    </source>
</evidence>
<dbReference type="InterPro" id="IPR041400">
    <property type="entry name" value="PARP16_N"/>
</dbReference>
<keyword evidence="8 16" id="KW-1133">Transmembrane helix</keyword>
<evidence type="ECO:0000256" key="7">
    <source>
        <dbReference type="ARBA" id="ARBA00022824"/>
    </source>
</evidence>
<keyword evidence="3 15" id="KW-0808">Transferase</keyword>
<gene>
    <name evidence="18" type="primary">Parp16</name>
    <name evidence="18" type="ORF">AWC38_SpisGene12718</name>
</gene>
<keyword evidence="7" id="KW-0256">Endoplasmic reticulum</keyword>
<evidence type="ECO:0000256" key="15">
    <source>
        <dbReference type="RuleBase" id="RU362114"/>
    </source>
</evidence>
<comment type="function">
    <text evidence="13">Intracellular mono-ADP-ribosyltransferase that plays a role in different processes, such as protein translation and unfolded protein response (UPR), through the mono-ADP-ribosylation of proteins involved in those processes. Acts as an inhibitor of protein translation by catalyzing mono-ADP-ribosylation of ribosomal subunits, such as RPL14 and RPS6, thereby inhibiting polysome assembly and mRNA loading. Mono-ADP-ribosylation of ribosomal subunits is promoted by NMNAT2. Involved in the unfolded protein response (UPR) by ADP-ribosylating and activating EIF2AK3 and ERN1, two important UPR effectors. May also mediate mono-ADP-ribosylation of karyopherin KPNB1 a nuclear import factor. May not modify proteins on arginine or cysteine residues compared to other mono-ADP-ribosyltransferases.</text>
</comment>
<dbReference type="GO" id="GO:0006986">
    <property type="term" value="P:response to unfolded protein"/>
    <property type="evidence" value="ECO:0007669"/>
    <property type="project" value="UniProtKB-KW"/>
</dbReference>
<accession>A0A2B4RWB3</accession>
<comment type="caution">
    <text evidence="18">The sequence shown here is derived from an EMBL/GenBank/DDBJ whole genome shotgun (WGS) entry which is preliminary data.</text>
</comment>
<organism evidence="18 19">
    <name type="scientific">Stylophora pistillata</name>
    <name type="common">Smooth cauliflower coral</name>
    <dbReference type="NCBI Taxonomy" id="50429"/>
    <lineage>
        <taxon>Eukaryota</taxon>
        <taxon>Metazoa</taxon>
        <taxon>Cnidaria</taxon>
        <taxon>Anthozoa</taxon>
        <taxon>Hexacorallia</taxon>
        <taxon>Scleractinia</taxon>
        <taxon>Astrocoeniina</taxon>
        <taxon>Pocilloporidae</taxon>
        <taxon>Stylophora</taxon>
    </lineage>
</organism>
<keyword evidence="10 16" id="KW-0472">Membrane</keyword>
<evidence type="ECO:0000256" key="14">
    <source>
        <dbReference type="ARBA" id="ARBA00062100"/>
    </source>
</evidence>